<feature type="transmembrane region" description="Helical" evidence="2">
    <location>
        <begin position="232"/>
        <end position="254"/>
    </location>
</feature>
<accession>A0A3Q8WUN5</accession>
<organism evidence="3 4">
    <name type="scientific">Flaviflexus salsibiostraticola</name>
    <dbReference type="NCBI Taxonomy" id="1282737"/>
    <lineage>
        <taxon>Bacteria</taxon>
        <taxon>Bacillati</taxon>
        <taxon>Actinomycetota</taxon>
        <taxon>Actinomycetes</taxon>
        <taxon>Actinomycetales</taxon>
        <taxon>Actinomycetaceae</taxon>
        <taxon>Flaviflexus</taxon>
    </lineage>
</organism>
<gene>
    <name evidence="3" type="ORF">EJO69_09555</name>
</gene>
<keyword evidence="2" id="KW-0812">Transmembrane</keyword>
<feature type="region of interest" description="Disordered" evidence="1">
    <location>
        <begin position="351"/>
        <end position="392"/>
    </location>
</feature>
<feature type="transmembrane region" description="Helical" evidence="2">
    <location>
        <begin position="266"/>
        <end position="287"/>
    </location>
</feature>
<keyword evidence="2" id="KW-0472">Membrane</keyword>
<dbReference type="KEGG" id="fsl:EJO69_09555"/>
<dbReference type="OrthoDB" id="9811974at2"/>
<keyword evidence="4" id="KW-1185">Reference proteome</keyword>
<evidence type="ECO:0000256" key="2">
    <source>
        <dbReference type="SAM" id="Phobius"/>
    </source>
</evidence>
<reference evidence="3 4" key="1">
    <citation type="submission" date="2018-12" db="EMBL/GenBank/DDBJ databases">
        <title>Complete genome sequence of Flaviflexus salsibiostraticola KCTC 33148.</title>
        <authorList>
            <person name="Bae J.-W."/>
        </authorList>
    </citation>
    <scope>NUCLEOTIDE SEQUENCE [LARGE SCALE GENOMIC DNA]</scope>
    <source>
        <strain evidence="3 4">KCTC 33148</strain>
    </source>
</reference>
<evidence type="ECO:0000313" key="3">
    <source>
        <dbReference type="EMBL" id="AZN30522.1"/>
    </source>
</evidence>
<name>A0A3Q8WUN5_9ACTO</name>
<feature type="transmembrane region" description="Helical" evidence="2">
    <location>
        <begin position="145"/>
        <end position="166"/>
    </location>
</feature>
<sequence>MAGPIPAWMRWPVLITGGVCLLIGLNLALSLLGVWAPVPSGGDAAIHGQVMTFGFAGTLICLERVIALREKWALIAPAALGLGGILLLVEPTAGRALQALGMAVLVAVYARLARRGLTVALSIQILGALVGLGAVLLWWSGAATWAVIPWIAGFFVFTIVGERVELAHISLPPGAERLAWGLSLALAFAIVAVLAAGRGGEFVGVLLLAQAAWLARYDIARTTVRTSGLPQYSAANMIAAMVWLAVAGIAWVLGGGLAASPVYDTVVHSITIGFTISMIMAHAPIILPAVLRRPLPYRPVFWVPAVLLNAGLLIRLIGDVRGLGLTWQIGGALLVVTILAFVLTAAVSSAAGPPKRRAPKRGDSAEPTDQSTVNPRPAGGLSIGRPDGGKGR</sequence>
<evidence type="ECO:0000256" key="1">
    <source>
        <dbReference type="SAM" id="MobiDB-lite"/>
    </source>
</evidence>
<keyword evidence="2" id="KW-1133">Transmembrane helix</keyword>
<feature type="transmembrane region" description="Helical" evidence="2">
    <location>
        <begin position="299"/>
        <end position="317"/>
    </location>
</feature>
<feature type="transmembrane region" description="Helical" evidence="2">
    <location>
        <begin position="202"/>
        <end position="220"/>
    </location>
</feature>
<feature type="transmembrane region" description="Helical" evidence="2">
    <location>
        <begin position="95"/>
        <end position="112"/>
    </location>
</feature>
<feature type="transmembrane region" description="Helical" evidence="2">
    <location>
        <begin position="44"/>
        <end position="65"/>
    </location>
</feature>
<dbReference type="EMBL" id="CP034438">
    <property type="protein sequence ID" value="AZN30522.1"/>
    <property type="molecule type" value="Genomic_DNA"/>
</dbReference>
<feature type="transmembrane region" description="Helical" evidence="2">
    <location>
        <begin position="119"/>
        <end position="139"/>
    </location>
</feature>
<protein>
    <recommendedName>
        <fullName evidence="5">NnrS family protein</fullName>
    </recommendedName>
</protein>
<feature type="transmembrane region" description="Helical" evidence="2">
    <location>
        <begin position="72"/>
        <end position="89"/>
    </location>
</feature>
<dbReference type="RefSeq" id="WP_126041333.1">
    <property type="nucleotide sequence ID" value="NZ_CP034438.1"/>
</dbReference>
<dbReference type="Proteomes" id="UP000270021">
    <property type="component" value="Chromosome"/>
</dbReference>
<dbReference type="AlphaFoldDB" id="A0A3Q8WUN5"/>
<evidence type="ECO:0000313" key="4">
    <source>
        <dbReference type="Proteomes" id="UP000270021"/>
    </source>
</evidence>
<evidence type="ECO:0008006" key="5">
    <source>
        <dbReference type="Google" id="ProtNLM"/>
    </source>
</evidence>
<proteinExistence type="predicted"/>
<feature type="transmembrane region" description="Helical" evidence="2">
    <location>
        <begin position="178"/>
        <end position="196"/>
    </location>
</feature>
<feature type="transmembrane region" description="Helical" evidence="2">
    <location>
        <begin position="329"/>
        <end position="351"/>
    </location>
</feature>
<feature type="transmembrane region" description="Helical" evidence="2">
    <location>
        <begin position="12"/>
        <end position="38"/>
    </location>
</feature>